<dbReference type="RefSeq" id="WP_089416132.1">
    <property type="nucleotide sequence ID" value="NZ_CP022423.1"/>
</dbReference>
<proteinExistence type="predicted"/>
<keyword evidence="2" id="KW-1185">Reference proteome</keyword>
<dbReference type="EMBL" id="CP022423">
    <property type="protein sequence ID" value="ASM76906.1"/>
    <property type="molecule type" value="Genomic_DNA"/>
</dbReference>
<evidence type="ECO:0000313" key="2">
    <source>
        <dbReference type="Proteomes" id="UP000199729"/>
    </source>
</evidence>
<accession>A0A221KD06</accession>
<dbReference type="SUPFAM" id="SSF53756">
    <property type="entry name" value="UDP-Glycosyltransferase/glycogen phosphorylase"/>
    <property type="match status" value="1"/>
</dbReference>
<dbReference type="Gene3D" id="3.40.50.2000">
    <property type="entry name" value="Glycogen Phosphorylase B"/>
    <property type="match status" value="1"/>
</dbReference>
<dbReference type="OrthoDB" id="7593532at2"/>
<reference evidence="1 2" key="1">
    <citation type="submission" date="2017-07" db="EMBL/GenBank/DDBJ databases">
        <title>Complete Genome Sequence of the cosmetic ferment Vitreoscilla filiformis (ATCC15551).</title>
        <authorList>
            <person name="Contreras S."/>
            <person name="Sagory-Zalkind P."/>
            <person name="Blanquart H."/>
            <person name="Iltis A."/>
            <person name="Morand S.C."/>
        </authorList>
    </citation>
    <scope>NUCLEOTIDE SEQUENCE [LARGE SCALE GENOMIC DNA]</scope>
    <source>
        <strain evidence="1 2">ATCC 15551</strain>
    </source>
</reference>
<protein>
    <recommendedName>
        <fullName evidence="3">Glycosyltransferase</fullName>
    </recommendedName>
</protein>
<dbReference type="Proteomes" id="UP000199729">
    <property type="component" value="Chromosome"/>
</dbReference>
<evidence type="ECO:0000313" key="1">
    <source>
        <dbReference type="EMBL" id="ASM76906.1"/>
    </source>
</evidence>
<sequence length="364" mass="41025">MAGPAWLMAPQAQYREPVRAWLVLDQPPSPTTDYYVRPRAAQAGVPVAYRAIQDDPSPGDLKPGTLVIIVRYVRPKWVKALREHQAHLAGVVYLLDDDLFDPQAWRDLPLGYRWRLWRHQQALRPLWRRLVSTYWVSTPALAQRYPQLGAQVMPPLPASDEVESVPSWPAAAPSPGRTVLLFYHGTRSHQAEMAWLQPIVAQALAACPHLHFEVMGNGPIQQLFRDLPRTRVLHPMSWSAYLAHCRWLADQHPGQRIGLAPLLPSAFNAVRSHTRVWDIARCAAVGLYADEGPYAQVIRHGQEGWLLPPVASVWCEAIVSLYHDAEQRQRMSQASVQLVQRWGRCDRSATFAPASPPPRTPPTA</sequence>
<dbReference type="AlphaFoldDB" id="A0A221KD06"/>
<dbReference type="KEGG" id="vff:VITFI_CDS1128"/>
<name>A0A221KD06_VITFI</name>
<organism evidence="1 2">
    <name type="scientific">Vitreoscilla filiformis</name>
    <dbReference type="NCBI Taxonomy" id="63"/>
    <lineage>
        <taxon>Bacteria</taxon>
        <taxon>Pseudomonadati</taxon>
        <taxon>Pseudomonadota</taxon>
        <taxon>Betaproteobacteria</taxon>
        <taxon>Neisseriales</taxon>
        <taxon>Neisseriaceae</taxon>
        <taxon>Vitreoscilla</taxon>
    </lineage>
</organism>
<evidence type="ECO:0008006" key="3">
    <source>
        <dbReference type="Google" id="ProtNLM"/>
    </source>
</evidence>
<gene>
    <name evidence="1" type="ORF">VITFI_CDS1128</name>
</gene>